<evidence type="ECO:0000256" key="2">
    <source>
        <dbReference type="SAM" id="Phobius"/>
    </source>
</evidence>
<sequence>MAASSRAPASAFVRAARKVYNPIGFSKGYNFTLWFIFAGALMGFILARLMYLDYSGVYCSTNPDDSGPNAAAPGECWTYNQKEYLQVGIRMHLYTIIPSGFLVCFQFVPAIRSRVILFHRISGYIIVFLSLAGTIGALIIARVAFRGGIDTQAAVGFLAIIFLGSLSISYYNIKKLQIEQHRAWMLRAWFYAGAIITNRLILVISALITSQDYSYRTAMKCDKLGSFYDSPAALLDAYPSCTSPENYAVVKDGMSGSTENFGAALYKSFGMALCLALAIHAIGVEIYLQLTPAEYECLRNVCYHRQLEAGFKNPGSAGLTVDRLGDSAPWVPADGNNTSKPGLIASVRE</sequence>
<dbReference type="EMBL" id="JAZAVJ010000134">
    <property type="protein sequence ID" value="KAK7413281.1"/>
    <property type="molecule type" value="Genomic_DNA"/>
</dbReference>
<name>A0ABR1GXX4_9HYPO</name>
<gene>
    <name evidence="3" type="ORF">QQX98_007869</name>
</gene>
<feature type="transmembrane region" description="Helical" evidence="2">
    <location>
        <begin position="269"/>
        <end position="290"/>
    </location>
</feature>
<evidence type="ECO:0000313" key="3">
    <source>
        <dbReference type="EMBL" id="KAK7413281.1"/>
    </source>
</evidence>
<reference evidence="3 4" key="1">
    <citation type="journal article" date="2025" name="Microbiol. Resour. Announc.">
        <title>Draft genome sequences for Neonectria magnoliae and Neonectria punicea, canker pathogens of Liriodendron tulipifera and Acer saccharum in West Virginia.</title>
        <authorList>
            <person name="Petronek H.M."/>
            <person name="Kasson M.T."/>
            <person name="Metheny A.M."/>
            <person name="Stauder C.M."/>
            <person name="Lovett B."/>
            <person name="Lynch S.C."/>
            <person name="Garnas J.R."/>
            <person name="Kasson L.R."/>
            <person name="Stajich J.E."/>
        </authorList>
    </citation>
    <scope>NUCLEOTIDE SEQUENCE [LARGE SCALE GENOMIC DNA]</scope>
    <source>
        <strain evidence="3 4">NRRL 64653</strain>
    </source>
</reference>
<organism evidence="3 4">
    <name type="scientific">Neonectria punicea</name>
    <dbReference type="NCBI Taxonomy" id="979145"/>
    <lineage>
        <taxon>Eukaryota</taxon>
        <taxon>Fungi</taxon>
        <taxon>Dikarya</taxon>
        <taxon>Ascomycota</taxon>
        <taxon>Pezizomycotina</taxon>
        <taxon>Sordariomycetes</taxon>
        <taxon>Hypocreomycetidae</taxon>
        <taxon>Hypocreales</taxon>
        <taxon>Nectriaceae</taxon>
        <taxon>Neonectria</taxon>
    </lineage>
</organism>
<keyword evidence="2" id="KW-0472">Membrane</keyword>
<feature type="transmembrane region" description="Helical" evidence="2">
    <location>
        <begin position="91"/>
        <end position="111"/>
    </location>
</feature>
<keyword evidence="2" id="KW-0812">Transmembrane</keyword>
<keyword evidence="4" id="KW-1185">Reference proteome</keyword>
<feature type="region of interest" description="Disordered" evidence="1">
    <location>
        <begin position="330"/>
        <end position="349"/>
    </location>
</feature>
<feature type="transmembrane region" description="Helical" evidence="2">
    <location>
        <begin position="185"/>
        <end position="208"/>
    </location>
</feature>
<evidence type="ECO:0000313" key="4">
    <source>
        <dbReference type="Proteomes" id="UP001498476"/>
    </source>
</evidence>
<dbReference type="Pfam" id="PF10067">
    <property type="entry name" value="DUF2306"/>
    <property type="match status" value="1"/>
</dbReference>
<feature type="transmembrane region" description="Helical" evidence="2">
    <location>
        <begin position="31"/>
        <end position="51"/>
    </location>
</feature>
<protein>
    <recommendedName>
        <fullName evidence="5">Microtubule associated protein</fullName>
    </recommendedName>
</protein>
<feature type="transmembrane region" description="Helical" evidence="2">
    <location>
        <begin position="151"/>
        <end position="173"/>
    </location>
</feature>
<evidence type="ECO:0000256" key="1">
    <source>
        <dbReference type="SAM" id="MobiDB-lite"/>
    </source>
</evidence>
<feature type="transmembrane region" description="Helical" evidence="2">
    <location>
        <begin position="123"/>
        <end position="145"/>
    </location>
</feature>
<keyword evidence="2" id="KW-1133">Transmembrane helix</keyword>
<evidence type="ECO:0008006" key="5">
    <source>
        <dbReference type="Google" id="ProtNLM"/>
    </source>
</evidence>
<proteinExistence type="predicted"/>
<comment type="caution">
    <text evidence="3">The sequence shown here is derived from an EMBL/GenBank/DDBJ whole genome shotgun (WGS) entry which is preliminary data.</text>
</comment>
<accession>A0ABR1GXX4</accession>
<dbReference type="Proteomes" id="UP001498476">
    <property type="component" value="Unassembled WGS sequence"/>
</dbReference>
<dbReference type="InterPro" id="IPR018750">
    <property type="entry name" value="DUF2306_membrane"/>
</dbReference>